<dbReference type="EMBL" id="JAUSUZ010000001">
    <property type="protein sequence ID" value="MDQ0368981.1"/>
    <property type="molecule type" value="Genomic_DNA"/>
</dbReference>
<dbReference type="RefSeq" id="WP_307243898.1">
    <property type="nucleotide sequence ID" value="NZ_JAUSUZ010000001.1"/>
</dbReference>
<evidence type="ECO:0000313" key="1">
    <source>
        <dbReference type="EMBL" id="MDQ0368981.1"/>
    </source>
</evidence>
<dbReference type="AlphaFoldDB" id="A0AAE3W3Y4"/>
<proteinExistence type="predicted"/>
<name>A0AAE3W3Y4_9ACTN</name>
<accession>A0AAE3W3Y4</accession>
<protein>
    <submittedName>
        <fullName evidence="1">Uncharacterized protein</fullName>
    </submittedName>
</protein>
<keyword evidence="2" id="KW-1185">Reference proteome</keyword>
<reference evidence="1 2" key="1">
    <citation type="submission" date="2023-07" db="EMBL/GenBank/DDBJ databases">
        <title>Sequencing the genomes of 1000 actinobacteria strains.</title>
        <authorList>
            <person name="Klenk H.-P."/>
        </authorList>
    </citation>
    <scope>NUCLEOTIDE SEQUENCE [LARGE SCALE GENOMIC DNA]</scope>
    <source>
        <strain evidence="1 2">DSM 44709</strain>
    </source>
</reference>
<evidence type="ECO:0000313" key="2">
    <source>
        <dbReference type="Proteomes" id="UP001240236"/>
    </source>
</evidence>
<organism evidence="1 2">
    <name type="scientific">Catenuloplanes indicus</name>
    <dbReference type="NCBI Taxonomy" id="137267"/>
    <lineage>
        <taxon>Bacteria</taxon>
        <taxon>Bacillati</taxon>
        <taxon>Actinomycetota</taxon>
        <taxon>Actinomycetes</taxon>
        <taxon>Micromonosporales</taxon>
        <taxon>Micromonosporaceae</taxon>
        <taxon>Catenuloplanes</taxon>
    </lineage>
</organism>
<gene>
    <name evidence="1" type="ORF">J2S42_005650</name>
</gene>
<comment type="caution">
    <text evidence="1">The sequence shown here is derived from an EMBL/GenBank/DDBJ whole genome shotgun (WGS) entry which is preliminary data.</text>
</comment>
<dbReference type="Proteomes" id="UP001240236">
    <property type="component" value="Unassembled WGS sequence"/>
</dbReference>
<sequence length="183" mass="19187">MTSALSRIPVLVGSPGSAHGSVVVTTGFLTGRLDAEQQGKIISLAKDRGAESILTLEPRVDGESAGHATFSNTSDTDGVRILAVVEGMSLADGWTLVVARENEPESFPGGIAISHARHLRRSVICAGTSQVARITEHLLNDEREGTLTAIEIGGSRNTKRRTPLGAVLIEPCPDGTRATLVVL</sequence>